<organism evidence="1">
    <name type="scientific">uncultured Listeria sp</name>
    <dbReference type="NCBI Taxonomy" id="592375"/>
    <lineage>
        <taxon>Bacteria</taxon>
        <taxon>Bacillati</taxon>
        <taxon>Bacillota</taxon>
        <taxon>Bacilli</taxon>
        <taxon>Bacillales</taxon>
        <taxon>Listeriaceae</taxon>
        <taxon>Listeria</taxon>
        <taxon>environmental samples</taxon>
    </lineage>
</organism>
<proteinExistence type="predicted"/>
<dbReference type="InterPro" id="IPR027291">
    <property type="entry name" value="Glyco_hydro_38_N_sf"/>
</dbReference>
<reference evidence="1" key="1">
    <citation type="journal article" date="2013" name="Environ. Microbiol.">
        <title>Seasonally variable intestinal metagenomes of the red palm weevil (Rhynchophorus ferrugineus).</title>
        <authorList>
            <person name="Jia S."/>
            <person name="Zhang X."/>
            <person name="Zhang G."/>
            <person name="Yin A."/>
            <person name="Zhang S."/>
            <person name="Li F."/>
            <person name="Wang L."/>
            <person name="Zhao D."/>
            <person name="Yun Q."/>
            <person name="Tala"/>
            <person name="Wang J."/>
            <person name="Sun G."/>
            <person name="Baabdullah M."/>
            <person name="Yu X."/>
            <person name="Hu S."/>
            <person name="Al-Mssallem I.S."/>
            <person name="Yu J."/>
        </authorList>
    </citation>
    <scope>NUCLEOTIDE SEQUENCE</scope>
</reference>
<dbReference type="AlphaFoldDB" id="A0A060CHB4"/>
<name>A0A060CHB4_9LIST</name>
<dbReference type="Gene3D" id="3.20.110.10">
    <property type="entry name" value="Glycoside hydrolase 38, N terminal domain"/>
    <property type="match status" value="1"/>
</dbReference>
<dbReference type="EMBL" id="KF128692">
    <property type="protein sequence ID" value="AIA96063.1"/>
    <property type="molecule type" value="Genomic_DNA"/>
</dbReference>
<sequence length="57" mass="6910">MVFSKYTSNVYLISQVNEVIETLQNHSKTYFILFDAQSSLLEDYLRFYPEKKQFYDN</sequence>
<protein>
    <submittedName>
        <fullName evidence="1">CAZy families GH38 protein</fullName>
    </submittedName>
</protein>
<accession>A0A060CHB4</accession>
<evidence type="ECO:0000313" key="1">
    <source>
        <dbReference type="EMBL" id="AIA96063.1"/>
    </source>
</evidence>